<reference evidence="2 3" key="3">
    <citation type="journal article" date="2011" name="Nat. Chem. Biol.">
        <title>Reveromycin A biosynthesis uses RevG and RevJ for stereospecific spiroacetal formation.</title>
        <authorList>
            <person name="Takahashi S."/>
            <person name="Toyoda A."/>
            <person name="Sekiyama Y."/>
            <person name="Takagi H."/>
            <person name="Nogawa T."/>
            <person name="Uramoto M."/>
            <person name="Suzuki R."/>
            <person name="Koshino H."/>
            <person name="Kumano T."/>
            <person name="Panthee S."/>
            <person name="Dairi T."/>
            <person name="Ishikawa J."/>
            <person name="Ikeda H."/>
            <person name="Sakaki Y."/>
            <person name="Osada H."/>
        </authorList>
    </citation>
    <scope>NUCLEOTIDE SEQUENCE [LARGE SCALE GENOMIC DNA]</scope>
    <source>
        <strain evidence="2 3">SN-593</strain>
    </source>
</reference>
<evidence type="ECO:0000256" key="1">
    <source>
        <dbReference type="SAM" id="Phobius"/>
    </source>
</evidence>
<keyword evidence="1" id="KW-0472">Membrane</keyword>
<dbReference type="RefSeq" id="WP_202234540.1">
    <property type="nucleotide sequence ID" value="NZ_AP018365.1"/>
</dbReference>
<dbReference type="Proteomes" id="UP000595703">
    <property type="component" value="Chromosome"/>
</dbReference>
<dbReference type="KEGG" id="arev:RVR_4535"/>
<keyword evidence="1" id="KW-1133">Transmembrane helix</keyword>
<proteinExistence type="predicted"/>
<evidence type="ECO:0000313" key="2">
    <source>
        <dbReference type="EMBL" id="BBA98378.1"/>
    </source>
</evidence>
<feature type="transmembrane region" description="Helical" evidence="1">
    <location>
        <begin position="12"/>
        <end position="32"/>
    </location>
</feature>
<reference evidence="2 3" key="4">
    <citation type="journal article" date="2020" name="Sci. Rep.">
        <title>beta-carboline chemical signals induce reveromycin production through a LuxR family regulator in Streptomyces sp. SN-593.</title>
        <authorList>
            <person name="Panthee S."/>
            <person name="Kito N."/>
            <person name="Hayashi T."/>
            <person name="Shimizu T."/>
            <person name="Ishikawa J."/>
            <person name="Hamamoto H."/>
            <person name="Osada H."/>
            <person name="Takahashi S."/>
        </authorList>
    </citation>
    <scope>NUCLEOTIDE SEQUENCE [LARGE SCALE GENOMIC DNA]</scope>
    <source>
        <strain evidence="2 3">SN-593</strain>
    </source>
</reference>
<protein>
    <recommendedName>
        <fullName evidence="4">Holin</fullName>
    </recommendedName>
</protein>
<keyword evidence="3" id="KW-1185">Reference proteome</keyword>
<sequence length="74" mass="7382">MTNGPIEQKVKAATAAAYVGSAGLLGALAAVQDDARLVGWLPDGLAPFVLALVPTAITAVSGWKARHTPRGSGG</sequence>
<reference evidence="2 3" key="1">
    <citation type="journal article" date="2010" name="J. Bacteriol.">
        <title>Biochemical characterization of a novel indole prenyltransferase from Streptomyces sp. SN-593.</title>
        <authorList>
            <person name="Takahashi S."/>
            <person name="Takagi H."/>
            <person name="Toyoda A."/>
            <person name="Uramoto M."/>
            <person name="Nogawa T."/>
            <person name="Ueki M."/>
            <person name="Sakaki Y."/>
            <person name="Osada H."/>
        </authorList>
    </citation>
    <scope>NUCLEOTIDE SEQUENCE [LARGE SCALE GENOMIC DNA]</scope>
    <source>
        <strain evidence="2 3">SN-593</strain>
    </source>
</reference>
<organism evidence="2 3">
    <name type="scientific">Actinacidiphila reveromycinica</name>
    <dbReference type="NCBI Taxonomy" id="659352"/>
    <lineage>
        <taxon>Bacteria</taxon>
        <taxon>Bacillati</taxon>
        <taxon>Actinomycetota</taxon>
        <taxon>Actinomycetes</taxon>
        <taxon>Kitasatosporales</taxon>
        <taxon>Streptomycetaceae</taxon>
        <taxon>Actinacidiphila</taxon>
    </lineage>
</organism>
<dbReference type="AlphaFoldDB" id="A0A7U3UTD7"/>
<reference evidence="2 3" key="2">
    <citation type="journal article" date="2011" name="J. Antibiot.">
        <title>Furaquinocins I and J: novel polyketide isoprenoid hybrid compounds from Streptomyces reveromyceticus SN-593.</title>
        <authorList>
            <person name="Panthee S."/>
            <person name="Takahashi S."/>
            <person name="Takagi H."/>
            <person name="Nogawa T."/>
            <person name="Oowada E."/>
            <person name="Uramoto M."/>
            <person name="Osada H."/>
        </authorList>
    </citation>
    <scope>NUCLEOTIDE SEQUENCE [LARGE SCALE GENOMIC DNA]</scope>
    <source>
        <strain evidence="2 3">SN-593</strain>
    </source>
</reference>
<feature type="transmembrane region" description="Helical" evidence="1">
    <location>
        <begin position="44"/>
        <end position="63"/>
    </location>
</feature>
<keyword evidence="1" id="KW-0812">Transmembrane</keyword>
<name>A0A7U3UTD7_9ACTN</name>
<gene>
    <name evidence="2" type="ORF">RVR_4535</name>
</gene>
<dbReference type="EMBL" id="AP018365">
    <property type="protein sequence ID" value="BBA98378.1"/>
    <property type="molecule type" value="Genomic_DNA"/>
</dbReference>
<evidence type="ECO:0000313" key="3">
    <source>
        <dbReference type="Proteomes" id="UP000595703"/>
    </source>
</evidence>
<accession>A0A7U3UTD7</accession>
<evidence type="ECO:0008006" key="4">
    <source>
        <dbReference type="Google" id="ProtNLM"/>
    </source>
</evidence>